<keyword evidence="2 6" id="KW-0812">Transmembrane</keyword>
<gene>
    <name evidence="8" type="ORF">PPROV_000062000</name>
</gene>
<dbReference type="EMBL" id="BNJQ01000002">
    <property type="protein sequence ID" value="GHP01863.1"/>
    <property type="molecule type" value="Genomic_DNA"/>
</dbReference>
<protein>
    <recommendedName>
        <fullName evidence="7">Sugar phosphate transporter domain-containing protein</fullName>
    </recommendedName>
</protein>
<feature type="transmembrane region" description="Helical" evidence="6">
    <location>
        <begin position="289"/>
        <end position="310"/>
    </location>
</feature>
<evidence type="ECO:0000259" key="7">
    <source>
        <dbReference type="Pfam" id="PF03151"/>
    </source>
</evidence>
<feature type="transmembrane region" description="Helical" evidence="6">
    <location>
        <begin position="139"/>
        <end position="158"/>
    </location>
</feature>
<accession>A0A830H6F6</accession>
<comment type="caution">
    <text evidence="8">The sequence shown here is derived from an EMBL/GenBank/DDBJ whole genome shotgun (WGS) entry which is preliminary data.</text>
</comment>
<feature type="region of interest" description="Disordered" evidence="5">
    <location>
        <begin position="352"/>
        <end position="381"/>
    </location>
</feature>
<evidence type="ECO:0000256" key="3">
    <source>
        <dbReference type="ARBA" id="ARBA00022989"/>
    </source>
</evidence>
<reference evidence="8" key="1">
    <citation type="submission" date="2020-10" db="EMBL/GenBank/DDBJ databases">
        <title>Unveiling of a novel bifunctional photoreceptor, Dualchrome1, isolated from a cosmopolitan green alga.</title>
        <authorList>
            <person name="Suzuki S."/>
            <person name="Kawachi M."/>
        </authorList>
    </citation>
    <scope>NUCLEOTIDE SEQUENCE</scope>
    <source>
        <strain evidence="8">NIES 2893</strain>
    </source>
</reference>
<dbReference type="InterPro" id="IPR004853">
    <property type="entry name" value="Sugar_P_trans_dom"/>
</dbReference>
<feature type="transmembrane region" description="Helical" evidence="6">
    <location>
        <begin position="47"/>
        <end position="65"/>
    </location>
</feature>
<dbReference type="AlphaFoldDB" id="A0A830H6F6"/>
<dbReference type="InterPro" id="IPR050186">
    <property type="entry name" value="TPT_transporter"/>
</dbReference>
<evidence type="ECO:0000313" key="9">
    <source>
        <dbReference type="Proteomes" id="UP000660262"/>
    </source>
</evidence>
<proteinExistence type="predicted"/>
<keyword evidence="3 6" id="KW-1133">Transmembrane helix</keyword>
<evidence type="ECO:0000256" key="1">
    <source>
        <dbReference type="ARBA" id="ARBA00004141"/>
    </source>
</evidence>
<evidence type="ECO:0000256" key="5">
    <source>
        <dbReference type="SAM" id="MobiDB-lite"/>
    </source>
</evidence>
<dbReference type="Pfam" id="PF03151">
    <property type="entry name" value="TPT"/>
    <property type="match status" value="1"/>
</dbReference>
<feature type="transmembrane region" description="Helical" evidence="6">
    <location>
        <begin position="316"/>
        <end position="337"/>
    </location>
</feature>
<feature type="transmembrane region" description="Helical" evidence="6">
    <location>
        <begin position="196"/>
        <end position="217"/>
    </location>
</feature>
<dbReference type="OrthoDB" id="5547497at2759"/>
<feature type="transmembrane region" description="Helical" evidence="6">
    <location>
        <begin position="253"/>
        <end position="277"/>
    </location>
</feature>
<comment type="subcellular location">
    <subcellularLocation>
        <location evidence="1">Membrane</location>
        <topology evidence="1">Multi-pass membrane protein</topology>
    </subcellularLocation>
</comment>
<evidence type="ECO:0000256" key="4">
    <source>
        <dbReference type="ARBA" id="ARBA00023136"/>
    </source>
</evidence>
<keyword evidence="9" id="KW-1185">Reference proteome</keyword>
<organism evidence="8 9">
    <name type="scientific">Pycnococcus provasolii</name>
    <dbReference type="NCBI Taxonomy" id="41880"/>
    <lineage>
        <taxon>Eukaryota</taxon>
        <taxon>Viridiplantae</taxon>
        <taxon>Chlorophyta</taxon>
        <taxon>Pseudoscourfieldiophyceae</taxon>
        <taxon>Pseudoscourfieldiales</taxon>
        <taxon>Pycnococcaceae</taxon>
        <taxon>Pycnococcus</taxon>
    </lineage>
</organism>
<dbReference type="Proteomes" id="UP000660262">
    <property type="component" value="Unassembled WGS sequence"/>
</dbReference>
<feature type="compositionally biased region" description="Basic and acidic residues" evidence="5">
    <location>
        <begin position="360"/>
        <end position="381"/>
    </location>
</feature>
<feature type="transmembrane region" description="Helical" evidence="6">
    <location>
        <begin position="164"/>
        <end position="184"/>
    </location>
</feature>
<evidence type="ECO:0000256" key="2">
    <source>
        <dbReference type="ARBA" id="ARBA00022692"/>
    </source>
</evidence>
<feature type="transmembrane region" description="Helical" evidence="6">
    <location>
        <begin position="16"/>
        <end position="35"/>
    </location>
</feature>
<dbReference type="PANTHER" id="PTHR11132">
    <property type="entry name" value="SOLUTE CARRIER FAMILY 35"/>
    <property type="match status" value="1"/>
</dbReference>
<evidence type="ECO:0000313" key="8">
    <source>
        <dbReference type="EMBL" id="GHP01863.1"/>
    </source>
</evidence>
<dbReference type="GO" id="GO:0016020">
    <property type="term" value="C:membrane"/>
    <property type="evidence" value="ECO:0007669"/>
    <property type="project" value="UniProtKB-SubCell"/>
</dbReference>
<keyword evidence="4 6" id="KW-0472">Membrane</keyword>
<name>A0A830H6F6_9CHLO</name>
<evidence type="ECO:0000256" key="6">
    <source>
        <dbReference type="SAM" id="Phobius"/>
    </source>
</evidence>
<sequence>MASSSICASCKRGSPVHGFFLLGFNFLITNYIVYVNKMLFTTTKCPPFSLTCIHLLVNIVFVKAAKRARVFEPAKSNDNKGSFPLGKCICVGMLQASGVLLSQMSLMRNSVGAYQLAKLLQVPIVATIEYFWLSKTLSLNRITLLAAMILSVGLATIGNLDMNVLGTCFAISAVSATSIESVLYGHIHKAYRLTTLQVLDVTLIFSFTYMLIVTVIFEYGAGAFIMQSIVIVEPQAEFAFQKFRSVVASQINIFANFGVTGYELLAISSFLAFCINWSSVSINGTFGPVTYAVLSLFKTVSIVVMGAVFFDKGMTTKGAIGSLMALVCMGLYTRINLLEMFSSSKSKHTLLPVSNSNTTMREEEGGGGESAKDKKIYHLSD</sequence>
<feature type="domain" description="Sugar phosphate transporter" evidence="7">
    <location>
        <begin position="23"/>
        <end position="332"/>
    </location>
</feature>